<proteinExistence type="predicted"/>
<feature type="compositionally biased region" description="Low complexity" evidence="1">
    <location>
        <begin position="61"/>
        <end position="84"/>
    </location>
</feature>
<feature type="compositionally biased region" description="Basic and acidic residues" evidence="1">
    <location>
        <begin position="17"/>
        <end position="26"/>
    </location>
</feature>
<dbReference type="Proteomes" id="UP001498398">
    <property type="component" value="Unassembled WGS sequence"/>
</dbReference>
<protein>
    <submittedName>
        <fullName evidence="2">Uncharacterized protein</fullName>
    </submittedName>
</protein>
<gene>
    <name evidence="2" type="ORF">VKT23_011940</name>
</gene>
<keyword evidence="3" id="KW-1185">Reference proteome</keyword>
<reference evidence="2 3" key="1">
    <citation type="submission" date="2024-01" db="EMBL/GenBank/DDBJ databases">
        <title>A draft genome for the cacao thread blight pathogen Marasmiellus scandens.</title>
        <authorList>
            <person name="Baruah I.K."/>
            <person name="Leung J."/>
            <person name="Bukari Y."/>
            <person name="Amoako-Attah I."/>
            <person name="Meinhardt L.W."/>
            <person name="Bailey B.A."/>
            <person name="Cohen S.P."/>
        </authorList>
    </citation>
    <scope>NUCLEOTIDE SEQUENCE [LARGE SCALE GENOMIC DNA]</scope>
    <source>
        <strain evidence="2 3">GH-19</strain>
    </source>
</reference>
<evidence type="ECO:0000313" key="3">
    <source>
        <dbReference type="Proteomes" id="UP001498398"/>
    </source>
</evidence>
<comment type="caution">
    <text evidence="2">The sequence shown here is derived from an EMBL/GenBank/DDBJ whole genome shotgun (WGS) entry which is preliminary data.</text>
</comment>
<feature type="region of interest" description="Disordered" evidence="1">
    <location>
        <begin position="1"/>
        <end position="89"/>
    </location>
</feature>
<dbReference type="EMBL" id="JBANRG010000027">
    <property type="protein sequence ID" value="KAK7453264.1"/>
    <property type="molecule type" value="Genomic_DNA"/>
</dbReference>
<sequence>MTRQSMLGSRTALGPAPEHDELETNTKPHAITPPPHTAAFHQEEQRSGSTRATPRTPRVHLAVVTPLPSPSSLPSASTATPRSPISRSLSKKHVAKAFYGSDAPPAAQNTSPRHRWAVSAGGYNGIFDASSANAVVLEADRRGADSLVRQVESISEVEEWFSRLELASETSSEQE</sequence>
<evidence type="ECO:0000256" key="1">
    <source>
        <dbReference type="SAM" id="MobiDB-lite"/>
    </source>
</evidence>
<organism evidence="2 3">
    <name type="scientific">Marasmiellus scandens</name>
    <dbReference type="NCBI Taxonomy" id="2682957"/>
    <lineage>
        <taxon>Eukaryota</taxon>
        <taxon>Fungi</taxon>
        <taxon>Dikarya</taxon>
        <taxon>Basidiomycota</taxon>
        <taxon>Agaricomycotina</taxon>
        <taxon>Agaricomycetes</taxon>
        <taxon>Agaricomycetidae</taxon>
        <taxon>Agaricales</taxon>
        <taxon>Marasmiineae</taxon>
        <taxon>Omphalotaceae</taxon>
        <taxon>Marasmiellus</taxon>
    </lineage>
</organism>
<name>A0ABR1J863_9AGAR</name>
<evidence type="ECO:0000313" key="2">
    <source>
        <dbReference type="EMBL" id="KAK7453264.1"/>
    </source>
</evidence>
<accession>A0ABR1J863</accession>